<keyword evidence="2" id="KW-0645">Protease</keyword>
<dbReference type="PANTHER" id="PTHR46825:SF7">
    <property type="entry name" value="D-ALANYL-D-ALANINE CARBOXYPEPTIDASE"/>
    <property type="match status" value="1"/>
</dbReference>
<dbReference type="PANTHER" id="PTHR46825">
    <property type="entry name" value="D-ALANYL-D-ALANINE-CARBOXYPEPTIDASE/ENDOPEPTIDASE AMPH"/>
    <property type="match status" value="1"/>
</dbReference>
<dbReference type="SUPFAM" id="SSF56601">
    <property type="entry name" value="beta-lactamase/transpeptidase-like"/>
    <property type="match status" value="1"/>
</dbReference>
<dbReference type="RefSeq" id="WP_072064811.1">
    <property type="nucleotide sequence ID" value="NZ_CVRY01000007.1"/>
</dbReference>
<dbReference type="GO" id="GO:0004180">
    <property type="term" value="F:carboxypeptidase activity"/>
    <property type="evidence" value="ECO:0007669"/>
    <property type="project" value="UniProtKB-KW"/>
</dbReference>
<dbReference type="Pfam" id="PF00144">
    <property type="entry name" value="Beta-lactamase"/>
    <property type="match status" value="1"/>
</dbReference>
<evidence type="ECO:0000313" key="3">
    <source>
        <dbReference type="Proteomes" id="UP000183920"/>
    </source>
</evidence>
<reference evidence="3" key="1">
    <citation type="submission" date="2015-06" db="EMBL/GenBank/DDBJ databases">
        <authorList>
            <person name="Urmite Genomes"/>
        </authorList>
    </citation>
    <scope>NUCLEOTIDE SEQUENCE [LARGE SCALE GENOMIC DNA]</scope>
    <source>
        <strain evidence="3">CSUR P1867</strain>
    </source>
</reference>
<proteinExistence type="predicted"/>
<sequence length="336" mass="38092">MVKSMTDAFHALPSASAIYITGAGIQYPFGMAHGFADESTQKKLTVDTPFRIASNTKTFLAAAFLRLWEQDALSLDDDITKYLSANYQQTLLELGYDLKTITLRHLLSHSSGLLDHANEAYLEEVIKDPSHKWTREEQIAHYAQQGFPIIQAGKRFIYSDTGYILLGDILSKFMRKNMATAVRELLHFQDLDLPQTWWEGLEQQPKHPKVRARQFAGEHEGTHIDASMDAFGGGGLVMTTLELAKFTADLFEDRVYLHPSTLKEMKWQGSHTGATNYRLGLMAEETDLGTLYYHLGYWGSAAYYLPEKKIAIAGFITQRNNREDLITIIKEAFKRL</sequence>
<dbReference type="EMBL" id="CVRY01000007">
    <property type="protein sequence ID" value="CRL64815.1"/>
    <property type="molecule type" value="Genomic_DNA"/>
</dbReference>
<feature type="domain" description="Beta-lactamase-related" evidence="1">
    <location>
        <begin position="12"/>
        <end position="322"/>
    </location>
</feature>
<accession>A0A0G4QGE5</accession>
<gene>
    <name evidence="2" type="ORF">BN1804_03181</name>
</gene>
<keyword evidence="2" id="KW-0378">Hydrolase</keyword>
<dbReference type="Proteomes" id="UP000183920">
    <property type="component" value="Unassembled WGS sequence"/>
</dbReference>
<dbReference type="Gene3D" id="3.40.710.10">
    <property type="entry name" value="DD-peptidase/beta-lactamase superfamily"/>
    <property type="match status" value="1"/>
</dbReference>
<name>A0A0G4QGE5_9GAMM</name>
<evidence type="ECO:0000313" key="2">
    <source>
        <dbReference type="EMBL" id="CRL64815.1"/>
    </source>
</evidence>
<dbReference type="AlphaFoldDB" id="A0A0G4QGE5"/>
<organism evidence="2 3">
    <name type="scientific">Proteus penneri</name>
    <dbReference type="NCBI Taxonomy" id="102862"/>
    <lineage>
        <taxon>Bacteria</taxon>
        <taxon>Pseudomonadati</taxon>
        <taxon>Pseudomonadota</taxon>
        <taxon>Gammaproteobacteria</taxon>
        <taxon>Enterobacterales</taxon>
        <taxon>Morganellaceae</taxon>
        <taxon>Proteus</taxon>
    </lineage>
</organism>
<dbReference type="InterPro" id="IPR012338">
    <property type="entry name" value="Beta-lactam/transpept-like"/>
</dbReference>
<protein>
    <submittedName>
        <fullName evidence="2">D-alanyl-D-alanine carboxypeptidase</fullName>
    </submittedName>
</protein>
<dbReference type="InterPro" id="IPR050491">
    <property type="entry name" value="AmpC-like"/>
</dbReference>
<evidence type="ECO:0000259" key="1">
    <source>
        <dbReference type="Pfam" id="PF00144"/>
    </source>
</evidence>
<dbReference type="InterPro" id="IPR001466">
    <property type="entry name" value="Beta-lactam-related"/>
</dbReference>
<keyword evidence="2" id="KW-0121">Carboxypeptidase</keyword>